<comment type="caution">
    <text evidence="1">The sequence shown here is derived from an EMBL/GenBank/DDBJ whole genome shotgun (WGS) entry which is preliminary data.</text>
</comment>
<proteinExistence type="predicted"/>
<dbReference type="EMBL" id="MU970083">
    <property type="protein sequence ID" value="KAK9322098.1"/>
    <property type="molecule type" value="Genomic_DNA"/>
</dbReference>
<name>A0ACC3TLU4_9ASCO</name>
<dbReference type="Proteomes" id="UP001489719">
    <property type="component" value="Unassembled WGS sequence"/>
</dbReference>
<evidence type="ECO:0000313" key="2">
    <source>
        <dbReference type="Proteomes" id="UP001489719"/>
    </source>
</evidence>
<sequence>MPNPTNKVNLSSLPDLKNATDDEIVKILTNKGYTQIFTLVDVRLVIGFLSVLVAAAAGGYDYFVGFEKAKAYTGIGVSVYFLLNMALTAWMMYIEKGTIYQGSKDGKKISVTSTTKKYTPIYDLKITETTTSKSTQARKPFTDFFDSHGYIVTKPLEEWIDGIVASIVQDVGAPSTGAKESKKRK</sequence>
<gene>
    <name evidence="1" type="ORF">V1517DRAFT_324347</name>
</gene>
<keyword evidence="2" id="KW-1185">Reference proteome</keyword>
<organism evidence="1 2">
    <name type="scientific">Lipomyces orientalis</name>
    <dbReference type="NCBI Taxonomy" id="1233043"/>
    <lineage>
        <taxon>Eukaryota</taxon>
        <taxon>Fungi</taxon>
        <taxon>Dikarya</taxon>
        <taxon>Ascomycota</taxon>
        <taxon>Saccharomycotina</taxon>
        <taxon>Lipomycetes</taxon>
        <taxon>Lipomycetales</taxon>
        <taxon>Lipomycetaceae</taxon>
        <taxon>Lipomyces</taxon>
    </lineage>
</organism>
<accession>A0ACC3TLU4</accession>
<protein>
    <submittedName>
        <fullName evidence="1">Signal peptidase complex subunit 2</fullName>
    </submittedName>
</protein>
<evidence type="ECO:0000313" key="1">
    <source>
        <dbReference type="EMBL" id="KAK9322098.1"/>
    </source>
</evidence>
<reference evidence="2" key="1">
    <citation type="journal article" date="2024" name="Front. Bioeng. Biotechnol.">
        <title>Genome-scale model development and genomic sequencing of the oleaginous clade Lipomyces.</title>
        <authorList>
            <person name="Czajka J.J."/>
            <person name="Han Y."/>
            <person name="Kim J."/>
            <person name="Mondo S.J."/>
            <person name="Hofstad B.A."/>
            <person name="Robles A."/>
            <person name="Haridas S."/>
            <person name="Riley R."/>
            <person name="LaButti K."/>
            <person name="Pangilinan J."/>
            <person name="Andreopoulos W."/>
            <person name="Lipzen A."/>
            <person name="Yan J."/>
            <person name="Wang M."/>
            <person name="Ng V."/>
            <person name="Grigoriev I.V."/>
            <person name="Spatafora J.W."/>
            <person name="Magnuson J.K."/>
            <person name="Baker S.E."/>
            <person name="Pomraning K.R."/>
        </authorList>
    </citation>
    <scope>NUCLEOTIDE SEQUENCE [LARGE SCALE GENOMIC DNA]</scope>
    <source>
        <strain evidence="2">CBS 10300</strain>
    </source>
</reference>